<keyword evidence="2" id="KW-1185">Reference proteome</keyword>
<name>A0ABD2YDM4_9GENT</name>
<dbReference type="Proteomes" id="UP001630127">
    <property type="component" value="Unassembled WGS sequence"/>
</dbReference>
<dbReference type="EMBL" id="JBJUIK010000014">
    <property type="protein sequence ID" value="KAL3504300.1"/>
    <property type="molecule type" value="Genomic_DNA"/>
</dbReference>
<comment type="caution">
    <text evidence="1">The sequence shown here is derived from an EMBL/GenBank/DDBJ whole genome shotgun (WGS) entry which is preliminary data.</text>
</comment>
<evidence type="ECO:0000313" key="2">
    <source>
        <dbReference type="Proteomes" id="UP001630127"/>
    </source>
</evidence>
<proteinExistence type="predicted"/>
<evidence type="ECO:0000313" key="1">
    <source>
        <dbReference type="EMBL" id="KAL3504300.1"/>
    </source>
</evidence>
<gene>
    <name evidence="1" type="ORF">ACH5RR_034141</name>
</gene>
<reference evidence="1 2" key="1">
    <citation type="submission" date="2024-11" db="EMBL/GenBank/DDBJ databases">
        <title>A near-complete genome assembly of Cinchona calisaya.</title>
        <authorList>
            <person name="Lian D.C."/>
            <person name="Zhao X.W."/>
            <person name="Wei L."/>
        </authorList>
    </citation>
    <scope>NUCLEOTIDE SEQUENCE [LARGE SCALE GENOMIC DNA]</scope>
    <source>
        <tissue evidence="1">Nenye</tissue>
    </source>
</reference>
<sequence length="111" mass="12721">MDKSLGRRGEKLKIEILAKFWTTRCQTKGCHYNTELPILWCQNAQDNEDLAKYFTLRCQNCQIDTTAPNSRDLLDVTPSLPYHDVKQGCWSSALHRGVKSEEEKSDTTVSN</sequence>
<dbReference type="AlphaFoldDB" id="A0ABD2YDM4"/>
<protein>
    <submittedName>
        <fullName evidence="1">Uncharacterized protein</fullName>
    </submittedName>
</protein>
<organism evidence="1 2">
    <name type="scientific">Cinchona calisaya</name>
    <dbReference type="NCBI Taxonomy" id="153742"/>
    <lineage>
        <taxon>Eukaryota</taxon>
        <taxon>Viridiplantae</taxon>
        <taxon>Streptophyta</taxon>
        <taxon>Embryophyta</taxon>
        <taxon>Tracheophyta</taxon>
        <taxon>Spermatophyta</taxon>
        <taxon>Magnoliopsida</taxon>
        <taxon>eudicotyledons</taxon>
        <taxon>Gunneridae</taxon>
        <taxon>Pentapetalae</taxon>
        <taxon>asterids</taxon>
        <taxon>lamiids</taxon>
        <taxon>Gentianales</taxon>
        <taxon>Rubiaceae</taxon>
        <taxon>Cinchonoideae</taxon>
        <taxon>Cinchoneae</taxon>
        <taxon>Cinchona</taxon>
    </lineage>
</organism>
<accession>A0ABD2YDM4</accession>